<dbReference type="Gene3D" id="3.40.50.300">
    <property type="entry name" value="P-loop containing nucleotide triphosphate hydrolases"/>
    <property type="match status" value="1"/>
</dbReference>
<organism evidence="3 4">
    <name type="scientific">Brevibacterium luteolum</name>
    <dbReference type="NCBI Taxonomy" id="199591"/>
    <lineage>
        <taxon>Bacteria</taxon>
        <taxon>Bacillati</taxon>
        <taxon>Actinomycetota</taxon>
        <taxon>Actinomycetes</taxon>
        <taxon>Micrococcales</taxon>
        <taxon>Brevibacteriaceae</taxon>
        <taxon>Brevibacterium</taxon>
    </lineage>
</organism>
<dbReference type="AlphaFoldDB" id="A0A2N6PK18"/>
<protein>
    <submittedName>
        <fullName evidence="3">ABC transporter</fullName>
    </submittedName>
</protein>
<reference evidence="3 4" key="1">
    <citation type="submission" date="2017-09" db="EMBL/GenBank/DDBJ databases">
        <title>Bacterial strain isolated from the female urinary microbiota.</title>
        <authorList>
            <person name="Thomas-White K."/>
            <person name="Kumar N."/>
            <person name="Forster S."/>
            <person name="Putonti C."/>
            <person name="Lawley T."/>
            <person name="Wolfe A.J."/>
        </authorList>
    </citation>
    <scope>NUCLEOTIDE SEQUENCE [LARGE SCALE GENOMIC DNA]</scope>
    <source>
        <strain evidence="3 4">UMB0680</strain>
    </source>
</reference>
<dbReference type="Pfam" id="PF00350">
    <property type="entry name" value="Dynamin_N"/>
    <property type="match status" value="1"/>
</dbReference>
<comment type="caution">
    <text evidence="3">The sequence shown here is derived from an EMBL/GenBank/DDBJ whole genome shotgun (WGS) entry which is preliminary data.</text>
</comment>
<dbReference type="GO" id="GO:0019843">
    <property type="term" value="F:rRNA binding"/>
    <property type="evidence" value="ECO:0007669"/>
    <property type="project" value="TreeGrafter"/>
</dbReference>
<keyword evidence="4" id="KW-1185">Reference proteome</keyword>
<dbReference type="OrthoDB" id="207675at2"/>
<dbReference type="InterPro" id="IPR027417">
    <property type="entry name" value="P-loop_NTPase"/>
</dbReference>
<dbReference type="PANTHER" id="PTHR42698">
    <property type="entry name" value="GTPASE ERA"/>
    <property type="match status" value="1"/>
</dbReference>
<proteinExistence type="predicted"/>
<dbReference type="GO" id="GO:0000028">
    <property type="term" value="P:ribosomal small subunit assembly"/>
    <property type="evidence" value="ECO:0007669"/>
    <property type="project" value="TreeGrafter"/>
</dbReference>
<dbReference type="InterPro" id="IPR045063">
    <property type="entry name" value="Dynamin_N"/>
</dbReference>
<sequence length="570" mass="61305">MTQGPNDTSLSSGVAPALSDLIKRVRDARFPLHTPGAETGRSLQRSLDDQLTDYLLPRVSQTDAPLLVVVGGSTGAGKSTLVNSIVEADISATGVLRPTTRWPVLIHHPDDQEHFASDRILPSLERVIGESTDLERPQLRLVSSTSVPPGLALLDSPDIDSVREENRTLARQLLAAADLWLFVTTASRYADAVPWELLKQSAERGTAVSIVLDRVPPKANREVRHHLSGLLAEAGLGSAPIFTVPELVLVDGRIPEAAVFPVQSWIMNLGRNSRARDRVIAQTLTGALAAVPGRALTLADYVEEQESAHQRLQETVTREFGSAREELAESLVDGRVLRGEVLARWQDFVGTGQFFRGLEPTVARIRDRITSAVTGKRDAAEPLNQAIEDSVALLIREQVVTAVSNTAHAWQANPEGDALVKANPQMTRVPAEFDADVGRMVAHWSDDVNELVREVGQSKRAKARILSFGVNGVGAVLMLAVFAGTGGLTGAEAGVAGGTALVAGKLLDTIFGDQATRDLAQMARTRLIDSASELLERYRAPFDTALNDSEVPPRQAGNLRGAGDRLEEAL</sequence>
<dbReference type="SUPFAM" id="SSF52540">
    <property type="entry name" value="P-loop containing nucleoside triphosphate hydrolases"/>
    <property type="match status" value="1"/>
</dbReference>
<gene>
    <name evidence="3" type="ORF">CJ198_00370</name>
</gene>
<evidence type="ECO:0000313" key="4">
    <source>
        <dbReference type="Proteomes" id="UP000235703"/>
    </source>
</evidence>
<evidence type="ECO:0000313" key="3">
    <source>
        <dbReference type="EMBL" id="PMB99042.1"/>
    </source>
</evidence>
<evidence type="ECO:0000259" key="2">
    <source>
        <dbReference type="Pfam" id="PF00350"/>
    </source>
</evidence>
<dbReference type="Proteomes" id="UP000235703">
    <property type="component" value="Unassembled WGS sequence"/>
</dbReference>
<dbReference type="GO" id="GO:0005829">
    <property type="term" value="C:cytosol"/>
    <property type="evidence" value="ECO:0007669"/>
    <property type="project" value="TreeGrafter"/>
</dbReference>
<dbReference type="GO" id="GO:0005525">
    <property type="term" value="F:GTP binding"/>
    <property type="evidence" value="ECO:0007669"/>
    <property type="project" value="InterPro"/>
</dbReference>
<evidence type="ECO:0000256" key="1">
    <source>
        <dbReference type="SAM" id="MobiDB-lite"/>
    </source>
</evidence>
<dbReference type="RefSeq" id="WP_102159724.1">
    <property type="nucleotide sequence ID" value="NZ_JALXRF010000039.1"/>
</dbReference>
<dbReference type="GO" id="GO:0043024">
    <property type="term" value="F:ribosomal small subunit binding"/>
    <property type="evidence" value="ECO:0007669"/>
    <property type="project" value="TreeGrafter"/>
</dbReference>
<feature type="region of interest" description="Disordered" evidence="1">
    <location>
        <begin position="546"/>
        <end position="570"/>
    </location>
</feature>
<name>A0A2N6PK18_9MICO</name>
<dbReference type="InterPro" id="IPR005662">
    <property type="entry name" value="GTPase_Era-like"/>
</dbReference>
<feature type="domain" description="Dynamin N-terminal" evidence="2">
    <location>
        <begin position="68"/>
        <end position="203"/>
    </location>
</feature>
<dbReference type="EMBL" id="PNFZ01000001">
    <property type="protein sequence ID" value="PMB99042.1"/>
    <property type="molecule type" value="Genomic_DNA"/>
</dbReference>
<accession>A0A2N6PK18</accession>
<dbReference type="CDD" id="cd00882">
    <property type="entry name" value="Ras_like_GTPase"/>
    <property type="match status" value="1"/>
</dbReference>
<dbReference type="PANTHER" id="PTHR42698:SF1">
    <property type="entry name" value="GTPASE ERA, MITOCHONDRIAL"/>
    <property type="match status" value="1"/>
</dbReference>